<dbReference type="RefSeq" id="WP_300952547.1">
    <property type="nucleotide sequence ID" value="NZ_JAUHJQ010000003.1"/>
</dbReference>
<organism evidence="1 2">
    <name type="scientific">Nocardioides oceani</name>
    <dbReference type="NCBI Taxonomy" id="3058369"/>
    <lineage>
        <taxon>Bacteria</taxon>
        <taxon>Bacillati</taxon>
        <taxon>Actinomycetota</taxon>
        <taxon>Actinomycetes</taxon>
        <taxon>Propionibacteriales</taxon>
        <taxon>Nocardioidaceae</taxon>
        <taxon>Nocardioides</taxon>
    </lineage>
</organism>
<protein>
    <submittedName>
        <fullName evidence="1">Uncharacterized protein</fullName>
    </submittedName>
</protein>
<sequence>MTTTPLLTVPLGWHHHPDPAPDVLVAARGGPPLGSGVAPELVLRRTEVPARHLDDLAGWRASALAGLGRLLDGFAVEDEEVIELEGRDVAYARFGHRGVGVDLVTEQWSWLLGGRGLTLSATVALEDYADLYDVLEDAAGSVEPGALMTVV</sequence>
<dbReference type="Proteomes" id="UP001168620">
    <property type="component" value="Unassembled WGS sequence"/>
</dbReference>
<dbReference type="Gene3D" id="3.40.1000.10">
    <property type="entry name" value="Mog1/PsbP, alpha/beta/alpha sandwich"/>
    <property type="match status" value="1"/>
</dbReference>
<accession>A0ABT8FFY9</accession>
<proteinExistence type="predicted"/>
<evidence type="ECO:0000313" key="2">
    <source>
        <dbReference type="Proteomes" id="UP001168620"/>
    </source>
</evidence>
<keyword evidence="2" id="KW-1185">Reference proteome</keyword>
<reference evidence="1" key="1">
    <citation type="submission" date="2023-06" db="EMBL/GenBank/DDBJ databases">
        <title>Draft genome sequence of Nocardioides sp. SOB77.</title>
        <authorList>
            <person name="Zhang G."/>
        </authorList>
    </citation>
    <scope>NUCLEOTIDE SEQUENCE</scope>
    <source>
        <strain evidence="1">SOB77</strain>
    </source>
</reference>
<evidence type="ECO:0000313" key="1">
    <source>
        <dbReference type="EMBL" id="MDN4173439.1"/>
    </source>
</evidence>
<gene>
    <name evidence="1" type="ORF">QWY28_10830</name>
</gene>
<dbReference type="EMBL" id="JAUHJQ010000003">
    <property type="protein sequence ID" value="MDN4173439.1"/>
    <property type="molecule type" value="Genomic_DNA"/>
</dbReference>
<comment type="caution">
    <text evidence="1">The sequence shown here is derived from an EMBL/GenBank/DDBJ whole genome shotgun (WGS) entry which is preliminary data.</text>
</comment>
<name>A0ABT8FFY9_9ACTN</name>